<dbReference type="Proteomes" id="UP000325081">
    <property type="component" value="Unassembled WGS sequence"/>
</dbReference>
<dbReference type="OrthoDB" id="6431331at2759"/>
<dbReference type="AlphaFoldDB" id="A0A5A7PCU7"/>
<protein>
    <submittedName>
        <fullName evidence="2">Alpha/beta-Hydrolases superfamily protein</fullName>
    </submittedName>
</protein>
<accession>A0A5A7PCU7</accession>
<comment type="caution">
    <text evidence="2">The sequence shown here is derived from an EMBL/GenBank/DDBJ whole genome shotgun (WGS) entry which is preliminary data.</text>
</comment>
<organism evidence="2 3">
    <name type="scientific">Striga asiatica</name>
    <name type="common">Asiatic witchweed</name>
    <name type="synonym">Buchnera asiatica</name>
    <dbReference type="NCBI Taxonomy" id="4170"/>
    <lineage>
        <taxon>Eukaryota</taxon>
        <taxon>Viridiplantae</taxon>
        <taxon>Streptophyta</taxon>
        <taxon>Embryophyta</taxon>
        <taxon>Tracheophyta</taxon>
        <taxon>Spermatophyta</taxon>
        <taxon>Magnoliopsida</taxon>
        <taxon>eudicotyledons</taxon>
        <taxon>Gunneridae</taxon>
        <taxon>Pentapetalae</taxon>
        <taxon>asterids</taxon>
        <taxon>lamiids</taxon>
        <taxon>Lamiales</taxon>
        <taxon>Orobanchaceae</taxon>
        <taxon>Buchnereae</taxon>
        <taxon>Striga</taxon>
    </lineage>
</organism>
<keyword evidence="3" id="KW-1185">Reference proteome</keyword>
<proteinExistence type="predicted"/>
<evidence type="ECO:0000256" key="1">
    <source>
        <dbReference type="SAM" id="MobiDB-lite"/>
    </source>
</evidence>
<sequence>MSVYASRSTPKLSGKPAAKSRPPDRKLSNHRALPPDPDVVVGCAGVYMEEKDMEEFCLLGAERLSELMRLSFHNPAKGLPACFLSDFIDVNMKYRELALFVIKL</sequence>
<dbReference type="GO" id="GO:0016787">
    <property type="term" value="F:hydrolase activity"/>
    <property type="evidence" value="ECO:0007669"/>
    <property type="project" value="UniProtKB-KW"/>
</dbReference>
<dbReference type="EMBL" id="BKCP01004295">
    <property type="protein sequence ID" value="GER30087.1"/>
    <property type="molecule type" value="Genomic_DNA"/>
</dbReference>
<evidence type="ECO:0000313" key="2">
    <source>
        <dbReference type="EMBL" id="GER30087.1"/>
    </source>
</evidence>
<feature type="compositionally biased region" description="Polar residues" evidence="1">
    <location>
        <begin position="1"/>
        <end position="11"/>
    </location>
</feature>
<reference evidence="3" key="1">
    <citation type="journal article" date="2019" name="Curr. Biol.">
        <title>Genome Sequence of Striga asiatica Provides Insight into the Evolution of Plant Parasitism.</title>
        <authorList>
            <person name="Yoshida S."/>
            <person name="Kim S."/>
            <person name="Wafula E.K."/>
            <person name="Tanskanen J."/>
            <person name="Kim Y.M."/>
            <person name="Honaas L."/>
            <person name="Yang Z."/>
            <person name="Spallek T."/>
            <person name="Conn C.E."/>
            <person name="Ichihashi Y."/>
            <person name="Cheong K."/>
            <person name="Cui S."/>
            <person name="Der J.P."/>
            <person name="Gundlach H."/>
            <person name="Jiao Y."/>
            <person name="Hori C."/>
            <person name="Ishida J.K."/>
            <person name="Kasahara H."/>
            <person name="Kiba T."/>
            <person name="Kim M.S."/>
            <person name="Koo N."/>
            <person name="Laohavisit A."/>
            <person name="Lee Y.H."/>
            <person name="Lumba S."/>
            <person name="McCourt P."/>
            <person name="Mortimer J.C."/>
            <person name="Mutuku J.M."/>
            <person name="Nomura T."/>
            <person name="Sasaki-Sekimoto Y."/>
            <person name="Seto Y."/>
            <person name="Wang Y."/>
            <person name="Wakatake T."/>
            <person name="Sakakibara H."/>
            <person name="Demura T."/>
            <person name="Yamaguchi S."/>
            <person name="Yoneyama K."/>
            <person name="Manabe R.I."/>
            <person name="Nelson D.C."/>
            <person name="Schulman A.H."/>
            <person name="Timko M.P."/>
            <person name="dePamphilis C.W."/>
            <person name="Choi D."/>
            <person name="Shirasu K."/>
        </authorList>
    </citation>
    <scope>NUCLEOTIDE SEQUENCE [LARGE SCALE GENOMIC DNA]</scope>
    <source>
        <strain evidence="3">cv. UVA1</strain>
    </source>
</reference>
<gene>
    <name evidence="2" type="ORF">STAS_06004</name>
</gene>
<feature type="non-terminal residue" evidence="2">
    <location>
        <position position="104"/>
    </location>
</feature>
<name>A0A5A7PCU7_STRAF</name>
<evidence type="ECO:0000313" key="3">
    <source>
        <dbReference type="Proteomes" id="UP000325081"/>
    </source>
</evidence>
<keyword evidence="2" id="KW-0378">Hydrolase</keyword>
<feature type="region of interest" description="Disordered" evidence="1">
    <location>
        <begin position="1"/>
        <end position="36"/>
    </location>
</feature>